<dbReference type="OrthoDB" id="9768262at2"/>
<evidence type="ECO:0000259" key="1">
    <source>
        <dbReference type="Pfam" id="PF01458"/>
    </source>
</evidence>
<dbReference type="InterPro" id="IPR037284">
    <property type="entry name" value="SUF_FeS_clus_asmbl_SufBD_sf"/>
</dbReference>
<sequence length="424" mass="47536">MLSAELSTTLQDIAQTLGLESDQGKALSQFLAKGFPTSKWEEWKYTSLKDFNGIDRNWFPKGNTNLPVSADWAELIIRSSDAYLSIDKASSNDGIEVLSFDEFVQKCPEFQMIWASKNPILDQNSLYDLNVALCPQHTVIWIKKDVEITQAILHQYQVNSTEKASSVQSRLLIYVEEGAKASLIEQQTSTGSADILSNFVQEIFVSKGAQFTYLKDQDFQQGVSHIDHTFIYQAEGSQVDTFTFSLNASLIRNNLHFYIDGPQVVSNLNGLYVPGENQLMDSHTVVDHRMPHSESNELYKGVLMGNATGVFNGKIFVRQDAQKTNAFQSCRNVLASTRATMNTKPQLEIWADDVKCSHGTTTGQLNEESLFYMRSRGISLPAARTLLLLAFVQEVINKVEHPVLRESLTEKIIAKIQQSVDLSN</sequence>
<accession>A0A2S2DVU0</accession>
<proteinExistence type="predicted"/>
<evidence type="ECO:0000313" key="2">
    <source>
        <dbReference type="EMBL" id="AWL09544.1"/>
    </source>
</evidence>
<evidence type="ECO:0000313" key="3">
    <source>
        <dbReference type="Proteomes" id="UP000245468"/>
    </source>
</evidence>
<name>A0A2S2DVU0_9BACT</name>
<gene>
    <name evidence="2" type="ORF">HME7025_01692</name>
</gene>
<dbReference type="Proteomes" id="UP000245468">
    <property type="component" value="Chromosome"/>
</dbReference>
<dbReference type="InterPro" id="IPR011542">
    <property type="entry name" value="SUF_FeS_clus_asmbl_SufD"/>
</dbReference>
<protein>
    <submittedName>
        <fullName evidence="2">Protein ABCI7, chloroplastic</fullName>
    </submittedName>
</protein>
<dbReference type="AlphaFoldDB" id="A0A2S2DVU0"/>
<dbReference type="Pfam" id="PF01458">
    <property type="entry name" value="SUFBD_core"/>
    <property type="match status" value="1"/>
</dbReference>
<dbReference type="RefSeq" id="WP_109323221.1">
    <property type="nucleotide sequence ID" value="NZ_CP029346.1"/>
</dbReference>
<dbReference type="KEGG" id="psez:HME7025_01692"/>
<dbReference type="PANTHER" id="PTHR43575">
    <property type="entry name" value="PROTEIN ABCI7, CHLOROPLASTIC"/>
    <property type="match status" value="1"/>
</dbReference>
<dbReference type="GO" id="GO:0016226">
    <property type="term" value="P:iron-sulfur cluster assembly"/>
    <property type="evidence" value="ECO:0007669"/>
    <property type="project" value="InterPro"/>
</dbReference>
<dbReference type="EMBL" id="CP029346">
    <property type="protein sequence ID" value="AWL09544.1"/>
    <property type="molecule type" value="Genomic_DNA"/>
</dbReference>
<keyword evidence="3" id="KW-1185">Reference proteome</keyword>
<feature type="domain" description="SUF system FeS cluster assembly SufBD core" evidence="1">
    <location>
        <begin position="162"/>
        <end position="391"/>
    </location>
</feature>
<dbReference type="SUPFAM" id="SSF101960">
    <property type="entry name" value="Stabilizer of iron transporter SufD"/>
    <property type="match status" value="1"/>
</dbReference>
<dbReference type="InterPro" id="IPR055346">
    <property type="entry name" value="Fe-S_cluster_assembly_SufBD"/>
</dbReference>
<organism evidence="2 3">
    <name type="scientific">Aquirufa nivalisilvae</name>
    <dbReference type="NCBI Taxonomy" id="2516557"/>
    <lineage>
        <taxon>Bacteria</taxon>
        <taxon>Pseudomonadati</taxon>
        <taxon>Bacteroidota</taxon>
        <taxon>Cytophagia</taxon>
        <taxon>Cytophagales</taxon>
        <taxon>Flectobacillaceae</taxon>
        <taxon>Aquirufa</taxon>
    </lineage>
</organism>
<dbReference type="NCBIfam" id="TIGR01981">
    <property type="entry name" value="sufD"/>
    <property type="match status" value="1"/>
</dbReference>
<reference evidence="3" key="1">
    <citation type="submission" date="2018-05" db="EMBL/GenBank/DDBJ databases">
        <title>Pseudarcicella sp. HME7025 Genome sequencing and assembly.</title>
        <authorList>
            <person name="Kim H."/>
            <person name="Kang H."/>
            <person name="Joh K."/>
        </authorList>
    </citation>
    <scope>NUCLEOTIDE SEQUENCE [LARGE SCALE GENOMIC DNA]</scope>
    <source>
        <strain evidence="3">HME7025</strain>
    </source>
</reference>
<dbReference type="PANTHER" id="PTHR43575:SF1">
    <property type="entry name" value="PROTEIN ABCI7, CHLOROPLASTIC"/>
    <property type="match status" value="1"/>
</dbReference>
<dbReference type="InterPro" id="IPR000825">
    <property type="entry name" value="SUF_FeS_clus_asmbl_SufBD_core"/>
</dbReference>